<dbReference type="RefSeq" id="WP_322446342.1">
    <property type="nucleotide sequence ID" value="NZ_JAXOFX010000005.1"/>
</dbReference>
<dbReference type="InterPro" id="IPR054529">
    <property type="entry name" value="TcaA_2nd"/>
</dbReference>
<evidence type="ECO:0000259" key="2">
    <source>
        <dbReference type="Pfam" id="PF22813"/>
    </source>
</evidence>
<evidence type="ECO:0000259" key="4">
    <source>
        <dbReference type="Pfam" id="PF25155"/>
    </source>
</evidence>
<dbReference type="EMBL" id="JAXOFX010000005">
    <property type="protein sequence ID" value="MDZ5472039.1"/>
    <property type="molecule type" value="Genomic_DNA"/>
</dbReference>
<organism evidence="5 6">
    <name type="scientific">Robertmurraya mangrovi</name>
    <dbReference type="NCBI Taxonomy" id="3098077"/>
    <lineage>
        <taxon>Bacteria</taxon>
        <taxon>Bacillati</taxon>
        <taxon>Bacillota</taxon>
        <taxon>Bacilli</taxon>
        <taxon>Bacillales</taxon>
        <taxon>Bacillaceae</taxon>
        <taxon>Robertmurraya</taxon>
    </lineage>
</organism>
<gene>
    <name evidence="5" type="ORF">SM124_09800</name>
</gene>
<protein>
    <recommendedName>
        <fullName evidence="7">Double zinc ribbon</fullName>
    </recommendedName>
</protein>
<feature type="domain" description="YvbJ-like NTF2-like" evidence="4">
    <location>
        <begin position="350"/>
        <end position="470"/>
    </location>
</feature>
<dbReference type="Pfam" id="PF25155">
    <property type="entry name" value="NTF2_YvbJ"/>
    <property type="match status" value="1"/>
</dbReference>
<evidence type="ECO:0000259" key="3">
    <source>
        <dbReference type="Pfam" id="PF22820"/>
    </source>
</evidence>
<name>A0ABU5IXZ0_9BACI</name>
<keyword evidence="1" id="KW-1133">Transmembrane helix</keyword>
<dbReference type="PANTHER" id="PTHR40038:SF1">
    <property type="entry name" value="MEMBRANE-ASSOCIATED PROTEIN TCAA"/>
    <property type="match status" value="1"/>
</dbReference>
<reference evidence="5 6" key="1">
    <citation type="submission" date="2023-11" db="EMBL/GenBank/DDBJ databases">
        <title>Bacillus jintuensis, isolated from a mudflat on the Beibu Gulf coast.</title>
        <authorList>
            <person name="Li M."/>
        </authorList>
    </citation>
    <scope>NUCLEOTIDE SEQUENCE [LARGE SCALE GENOMIC DNA]</scope>
    <source>
        <strain evidence="5 6">31A1R</strain>
    </source>
</reference>
<sequence length="487" mass="56051">MSFCKNCGNDLGNNKSFCTNCGQKIETIQVKKLFCNHCGEDITENGAHQCTTKLSPTIFSQTERKEKRLLISLSIFIFILISGGTGFFFYVKAASNPTQLINQYITALKSEDIDTLASLTIQQDTKKGIGLTAMQTLVEQLKEQPEILKNVEKNLIEQKDSLIKNNIKDTEPFIFKVTKKDKKKLLFVEQFEIVIVPVTLKLSIDSDAQLFINDREINRAEKSVRTMENLMPGIYTLKALKNNEFGHFEAKQTVPLWNSPTEEMELTFDQDYIIVENKYNEMTLYIDNEELTSSEPEIKIGPIPAGKKVTIQAVVNFPWGEVYSKKHVASAKDRVNPSFDNVYTEIESGIYESILNYNKSYVDAITYLDSSYLVNVSENKLEETLEIIQDLENRDIYYVGELNSLVFDSSTFTLKENDSEYEVKVNVEENYHSGWVKRGSEEEPDFETKKYYYTYTLKYDTYANTWNVTNTKKLKKTKISKPFVYRP</sequence>
<evidence type="ECO:0000313" key="6">
    <source>
        <dbReference type="Proteomes" id="UP001290455"/>
    </source>
</evidence>
<dbReference type="Proteomes" id="UP001290455">
    <property type="component" value="Unassembled WGS sequence"/>
</dbReference>
<accession>A0ABU5IXZ0</accession>
<feature type="domain" description="TcaA 4th" evidence="3">
    <location>
        <begin position="269"/>
        <end position="330"/>
    </location>
</feature>
<evidence type="ECO:0000313" key="5">
    <source>
        <dbReference type="EMBL" id="MDZ5472039.1"/>
    </source>
</evidence>
<proteinExistence type="predicted"/>
<dbReference type="InterPro" id="IPR054530">
    <property type="entry name" value="TcaA_4th"/>
</dbReference>
<feature type="transmembrane region" description="Helical" evidence="1">
    <location>
        <begin position="69"/>
        <end position="91"/>
    </location>
</feature>
<keyword evidence="1" id="KW-0812">Transmembrane</keyword>
<evidence type="ECO:0000256" key="1">
    <source>
        <dbReference type="SAM" id="Phobius"/>
    </source>
</evidence>
<dbReference type="PANTHER" id="PTHR40038">
    <property type="entry name" value="MEMBRANE-ASSOCIATED PROTEIN TCAA"/>
    <property type="match status" value="1"/>
</dbReference>
<dbReference type="Pfam" id="PF22820">
    <property type="entry name" value="TcaA_3rd_4th"/>
    <property type="match status" value="1"/>
</dbReference>
<keyword evidence="6" id="KW-1185">Reference proteome</keyword>
<comment type="caution">
    <text evidence="5">The sequence shown here is derived from an EMBL/GenBank/DDBJ whole genome shotgun (WGS) entry which is preliminary data.</text>
</comment>
<dbReference type="Pfam" id="PF22813">
    <property type="entry name" value="TcaA_2nd"/>
    <property type="match status" value="1"/>
</dbReference>
<keyword evidence="1" id="KW-0472">Membrane</keyword>
<feature type="domain" description="TcaA second" evidence="2">
    <location>
        <begin position="97"/>
        <end position="194"/>
    </location>
</feature>
<evidence type="ECO:0008006" key="7">
    <source>
        <dbReference type="Google" id="ProtNLM"/>
    </source>
</evidence>
<dbReference type="InterPro" id="IPR056902">
    <property type="entry name" value="NTF2_YvbJ"/>
</dbReference>